<dbReference type="InterPro" id="IPR027417">
    <property type="entry name" value="P-loop_NTPase"/>
</dbReference>
<dbReference type="PANTHER" id="PTHR47691">
    <property type="entry name" value="REGULATOR-RELATED"/>
    <property type="match status" value="1"/>
</dbReference>
<sequence>MTLVADEMARSARRHLSLPDPGRATTLDDLVQRLRALKVWAGDPSFETIKERVNARWAAAGRPEREMAAKTTVVDCFRPGRRRVNTDLVLALVEALHTDPGYVAQWRQALQVVGGERSAAAQVRVQDCAPSGAAGFTGRAAELDRLRGLLTGTGGLAAVEGMAGVGKTQLARQAGYALHRDRVFDRVLTVDLRGFHPDPAQPPADPAAVLDGFLRVLGTPGRKLPYDVAGRARDYRSLLTGTRTLVVLDNAADDAQVRLLLPRTAGCAALITSRRTLTGPPPAAHLPLGVFTPAEARRFLTRAAPEVETGADPAAGTRIADRCGHLPLALGLVAGHLRAKPGWTLTDHADWLDERHAGGRLETGIELAIDLSYQHLTTVRRRVLRLLALHAGPGLDVPAAAALTGLGLAAAEAHLRELAGDHLLQAGSPGRWSLHGLVRTYALNRALDEDRRPEREAALARLAAAGLNVVDF</sequence>
<dbReference type="EMBL" id="BOMY01000041">
    <property type="protein sequence ID" value="GIF23616.1"/>
    <property type="molecule type" value="Genomic_DNA"/>
</dbReference>
<organism evidence="1 2">
    <name type="scientific">Paractinoplanes tereljensis</name>
    <dbReference type="NCBI Taxonomy" id="571912"/>
    <lineage>
        <taxon>Bacteria</taxon>
        <taxon>Bacillati</taxon>
        <taxon>Actinomycetota</taxon>
        <taxon>Actinomycetes</taxon>
        <taxon>Micromonosporales</taxon>
        <taxon>Micromonosporaceae</taxon>
        <taxon>Paractinoplanes</taxon>
    </lineage>
</organism>
<gene>
    <name evidence="1" type="ORF">Ate02nite_63460</name>
</gene>
<dbReference type="GO" id="GO:0043531">
    <property type="term" value="F:ADP binding"/>
    <property type="evidence" value="ECO:0007669"/>
    <property type="project" value="InterPro"/>
</dbReference>
<evidence type="ECO:0000313" key="2">
    <source>
        <dbReference type="Proteomes" id="UP000623608"/>
    </source>
</evidence>
<protein>
    <recommendedName>
        <fullName evidence="3">NB-ARC domain-containing protein</fullName>
    </recommendedName>
</protein>
<dbReference type="PANTHER" id="PTHR47691:SF3">
    <property type="entry name" value="HTH-TYPE TRANSCRIPTIONAL REGULATOR RV0890C-RELATED"/>
    <property type="match status" value="1"/>
</dbReference>
<accession>A0A919TV71</accession>
<evidence type="ECO:0008006" key="3">
    <source>
        <dbReference type="Google" id="ProtNLM"/>
    </source>
</evidence>
<reference evidence="1" key="1">
    <citation type="submission" date="2021-01" db="EMBL/GenBank/DDBJ databases">
        <title>Whole genome shotgun sequence of Actinoplanes tereljensis NBRC 105297.</title>
        <authorList>
            <person name="Komaki H."/>
            <person name="Tamura T."/>
        </authorList>
    </citation>
    <scope>NUCLEOTIDE SEQUENCE</scope>
    <source>
        <strain evidence="1">NBRC 105297</strain>
    </source>
</reference>
<dbReference type="AlphaFoldDB" id="A0A919TV71"/>
<dbReference type="PRINTS" id="PR00364">
    <property type="entry name" value="DISEASERSIST"/>
</dbReference>
<name>A0A919TV71_9ACTN</name>
<dbReference type="SUPFAM" id="SSF52540">
    <property type="entry name" value="P-loop containing nucleoside triphosphate hydrolases"/>
    <property type="match status" value="1"/>
</dbReference>
<dbReference type="Proteomes" id="UP000623608">
    <property type="component" value="Unassembled WGS sequence"/>
</dbReference>
<comment type="caution">
    <text evidence="1">The sequence shown here is derived from an EMBL/GenBank/DDBJ whole genome shotgun (WGS) entry which is preliminary data.</text>
</comment>
<evidence type="ECO:0000313" key="1">
    <source>
        <dbReference type="EMBL" id="GIF23616.1"/>
    </source>
</evidence>
<proteinExistence type="predicted"/>
<dbReference type="Gene3D" id="3.40.50.300">
    <property type="entry name" value="P-loop containing nucleotide triphosphate hydrolases"/>
    <property type="match status" value="1"/>
</dbReference>
<dbReference type="RefSeq" id="WP_203811501.1">
    <property type="nucleotide sequence ID" value="NZ_BOMY01000041.1"/>
</dbReference>
<keyword evidence="2" id="KW-1185">Reference proteome</keyword>